<gene>
    <name evidence="2" type="ORF">D3H34_06730</name>
</gene>
<evidence type="ECO:0008006" key="4">
    <source>
        <dbReference type="Google" id="ProtNLM"/>
    </source>
</evidence>
<dbReference type="AlphaFoldDB" id="A0A9X8GWS5"/>
<organism evidence="2 3">
    <name type="scientific">Acidovorax cavernicola</name>
    <dbReference type="NCBI Taxonomy" id="1675792"/>
    <lineage>
        <taxon>Bacteria</taxon>
        <taxon>Pseudomonadati</taxon>
        <taxon>Pseudomonadota</taxon>
        <taxon>Betaproteobacteria</taxon>
        <taxon>Burkholderiales</taxon>
        <taxon>Comamonadaceae</taxon>
        <taxon>Acidovorax</taxon>
    </lineage>
</organism>
<keyword evidence="3" id="KW-1185">Reference proteome</keyword>
<reference evidence="2 3" key="1">
    <citation type="submission" date="2018-09" db="EMBL/GenBank/DDBJ databases">
        <title>Acidovorax cavernicola nov. sp. isolated from Gruta de las Maravillas (Aracena, Spain).</title>
        <authorList>
            <person name="Jurado V."/>
            <person name="Gutierrez-Patricio S."/>
            <person name="Gonzalez-Pimentel J.L."/>
            <person name="Miller A.Z."/>
            <person name="Laiz L."/>
            <person name="Saiz-Jimenez C."/>
        </authorList>
    </citation>
    <scope>NUCLEOTIDE SEQUENCE [LARGE SCALE GENOMIC DNA]</scope>
    <source>
        <strain evidence="2 3">1011MAR4D40.2</strain>
    </source>
</reference>
<feature type="compositionally biased region" description="Basic and acidic residues" evidence="1">
    <location>
        <begin position="123"/>
        <end position="136"/>
    </location>
</feature>
<feature type="compositionally biased region" description="Polar residues" evidence="1">
    <location>
        <begin position="151"/>
        <end position="160"/>
    </location>
</feature>
<evidence type="ECO:0000256" key="1">
    <source>
        <dbReference type="SAM" id="MobiDB-lite"/>
    </source>
</evidence>
<name>A0A9X8GWS5_9BURK</name>
<evidence type="ECO:0000313" key="2">
    <source>
        <dbReference type="EMBL" id="RIX83685.1"/>
    </source>
</evidence>
<protein>
    <recommendedName>
        <fullName evidence="4">DUF2846 domain-containing protein</fullName>
    </recommendedName>
</protein>
<feature type="region of interest" description="Disordered" evidence="1">
    <location>
        <begin position="118"/>
        <end position="160"/>
    </location>
</feature>
<proteinExistence type="predicted"/>
<sequence length="160" mass="17249">MKMAALDAAPAPTARKGAVYRTVPAVAPDLAQVVFFRSATVRPSAGEAHVHVDGEFHVALKPNGFTRLCVAPGAHSLQAYIDDAPLYAGKAQPKTPAMLEGGKTVFVAVAEMGEGAPVRHRKREAERMLKDAREQRQVISRADSVQPCREPSQQVARRGR</sequence>
<dbReference type="EMBL" id="QXMN01000004">
    <property type="protein sequence ID" value="RIX83685.1"/>
    <property type="molecule type" value="Genomic_DNA"/>
</dbReference>
<dbReference type="Proteomes" id="UP000265619">
    <property type="component" value="Unassembled WGS sequence"/>
</dbReference>
<evidence type="ECO:0000313" key="3">
    <source>
        <dbReference type="Proteomes" id="UP000265619"/>
    </source>
</evidence>
<comment type="caution">
    <text evidence="2">The sequence shown here is derived from an EMBL/GenBank/DDBJ whole genome shotgun (WGS) entry which is preliminary data.</text>
</comment>
<accession>A0A9X8GWS5</accession>